<dbReference type="AlphaFoldDB" id="B8B696"/>
<proteinExistence type="predicted"/>
<feature type="region of interest" description="Disordered" evidence="1">
    <location>
        <begin position="59"/>
        <end position="118"/>
    </location>
</feature>
<feature type="compositionally biased region" description="Basic and acidic residues" evidence="1">
    <location>
        <begin position="80"/>
        <end position="89"/>
    </location>
</feature>
<reference evidence="2 3" key="1">
    <citation type="journal article" date="2005" name="PLoS Biol.">
        <title>The genomes of Oryza sativa: a history of duplications.</title>
        <authorList>
            <person name="Yu J."/>
            <person name="Wang J."/>
            <person name="Lin W."/>
            <person name="Li S."/>
            <person name="Li H."/>
            <person name="Zhou J."/>
            <person name="Ni P."/>
            <person name="Dong W."/>
            <person name="Hu S."/>
            <person name="Zeng C."/>
            <person name="Zhang J."/>
            <person name="Zhang Y."/>
            <person name="Li R."/>
            <person name="Xu Z."/>
            <person name="Li S."/>
            <person name="Li X."/>
            <person name="Zheng H."/>
            <person name="Cong L."/>
            <person name="Lin L."/>
            <person name="Yin J."/>
            <person name="Geng J."/>
            <person name="Li G."/>
            <person name="Shi J."/>
            <person name="Liu J."/>
            <person name="Lv H."/>
            <person name="Li J."/>
            <person name="Wang J."/>
            <person name="Deng Y."/>
            <person name="Ran L."/>
            <person name="Shi X."/>
            <person name="Wang X."/>
            <person name="Wu Q."/>
            <person name="Li C."/>
            <person name="Ren X."/>
            <person name="Wang J."/>
            <person name="Wang X."/>
            <person name="Li D."/>
            <person name="Liu D."/>
            <person name="Zhang X."/>
            <person name="Ji Z."/>
            <person name="Zhao W."/>
            <person name="Sun Y."/>
            <person name="Zhang Z."/>
            <person name="Bao J."/>
            <person name="Han Y."/>
            <person name="Dong L."/>
            <person name="Ji J."/>
            <person name="Chen P."/>
            <person name="Wu S."/>
            <person name="Liu J."/>
            <person name="Xiao Y."/>
            <person name="Bu D."/>
            <person name="Tan J."/>
            <person name="Yang L."/>
            <person name="Ye C."/>
            <person name="Zhang J."/>
            <person name="Xu J."/>
            <person name="Zhou Y."/>
            <person name="Yu Y."/>
            <person name="Zhang B."/>
            <person name="Zhuang S."/>
            <person name="Wei H."/>
            <person name="Liu B."/>
            <person name="Lei M."/>
            <person name="Yu H."/>
            <person name="Li Y."/>
            <person name="Xu H."/>
            <person name="Wei S."/>
            <person name="He X."/>
            <person name="Fang L."/>
            <person name="Zhang Z."/>
            <person name="Zhang Y."/>
            <person name="Huang X."/>
            <person name="Su Z."/>
            <person name="Tong W."/>
            <person name="Li J."/>
            <person name="Tong Z."/>
            <person name="Li S."/>
            <person name="Ye J."/>
            <person name="Wang L."/>
            <person name="Fang L."/>
            <person name="Lei T."/>
            <person name="Chen C."/>
            <person name="Chen H."/>
            <person name="Xu Z."/>
            <person name="Li H."/>
            <person name="Huang H."/>
            <person name="Zhang F."/>
            <person name="Xu H."/>
            <person name="Li N."/>
            <person name="Zhao C."/>
            <person name="Li S."/>
            <person name="Dong L."/>
            <person name="Huang Y."/>
            <person name="Li L."/>
            <person name="Xi Y."/>
            <person name="Qi Q."/>
            <person name="Li W."/>
            <person name="Zhang B."/>
            <person name="Hu W."/>
            <person name="Zhang Y."/>
            <person name="Tian X."/>
            <person name="Jiao Y."/>
            <person name="Liang X."/>
            <person name="Jin J."/>
            <person name="Gao L."/>
            <person name="Zheng W."/>
            <person name="Hao B."/>
            <person name="Liu S."/>
            <person name="Wang W."/>
            <person name="Yuan L."/>
            <person name="Cao M."/>
            <person name="McDermott J."/>
            <person name="Samudrala R."/>
            <person name="Wang J."/>
            <person name="Wong G.K."/>
            <person name="Yang H."/>
        </authorList>
    </citation>
    <scope>NUCLEOTIDE SEQUENCE [LARGE SCALE GENOMIC DNA]</scope>
    <source>
        <strain evidence="3">cv. 93-11</strain>
    </source>
</reference>
<evidence type="ECO:0000313" key="3">
    <source>
        <dbReference type="Proteomes" id="UP000007015"/>
    </source>
</evidence>
<evidence type="ECO:0000313" key="2">
    <source>
        <dbReference type="EMBL" id="EEC82075.1"/>
    </source>
</evidence>
<organism evidence="2 3">
    <name type="scientific">Oryza sativa subsp. indica</name>
    <name type="common">Rice</name>
    <dbReference type="NCBI Taxonomy" id="39946"/>
    <lineage>
        <taxon>Eukaryota</taxon>
        <taxon>Viridiplantae</taxon>
        <taxon>Streptophyta</taxon>
        <taxon>Embryophyta</taxon>
        <taxon>Tracheophyta</taxon>
        <taxon>Spermatophyta</taxon>
        <taxon>Magnoliopsida</taxon>
        <taxon>Liliopsida</taxon>
        <taxon>Poales</taxon>
        <taxon>Poaceae</taxon>
        <taxon>BOP clade</taxon>
        <taxon>Oryzoideae</taxon>
        <taxon>Oryzeae</taxon>
        <taxon>Oryzinae</taxon>
        <taxon>Oryza</taxon>
        <taxon>Oryza sativa</taxon>
    </lineage>
</organism>
<accession>B8B696</accession>
<dbReference type="HOGENOM" id="CLU_2076996_0_0_1"/>
<evidence type="ECO:0000256" key="1">
    <source>
        <dbReference type="SAM" id="MobiDB-lite"/>
    </source>
</evidence>
<gene>
    <name evidence="2" type="ORF">OsI_26069</name>
</gene>
<protein>
    <submittedName>
        <fullName evidence="2">Uncharacterized protein</fullName>
    </submittedName>
</protein>
<dbReference type="Gramene" id="BGIOSGA024278-TA">
    <property type="protein sequence ID" value="BGIOSGA024278-PA"/>
    <property type="gene ID" value="BGIOSGA024278"/>
</dbReference>
<dbReference type="Proteomes" id="UP000007015">
    <property type="component" value="Chromosome 7"/>
</dbReference>
<feature type="compositionally biased region" description="Basic and acidic residues" evidence="1">
    <location>
        <begin position="104"/>
        <end position="118"/>
    </location>
</feature>
<keyword evidence="3" id="KW-1185">Reference proteome</keyword>
<dbReference type="EMBL" id="CM000132">
    <property type="protein sequence ID" value="EEC82075.1"/>
    <property type="molecule type" value="Genomic_DNA"/>
</dbReference>
<name>B8B696_ORYSI</name>
<sequence>MGTAVELGRRHGSDHRFYNASRACRWYHHQHHHGLPKREVGPHCSPGEGGRVAIAIAGEDASPAPRRGARVRKGGGGLDRAGEARRQRLGEATVAAASGGGEAIGERERGREEDAAWD</sequence>